<evidence type="ECO:0000313" key="2">
    <source>
        <dbReference type="Proteomes" id="UP000287519"/>
    </source>
</evidence>
<accession>A0A402BZK5</accession>
<name>A0A402BZK5_RHOWR</name>
<keyword evidence="2" id="KW-1185">Reference proteome</keyword>
<dbReference type="Proteomes" id="UP000287519">
    <property type="component" value="Unassembled WGS sequence"/>
</dbReference>
<organism evidence="1 2">
    <name type="scientific">Rhodococcus wratislaviensis</name>
    <name type="common">Tsukamurella wratislaviensis</name>
    <dbReference type="NCBI Taxonomy" id="44752"/>
    <lineage>
        <taxon>Bacteria</taxon>
        <taxon>Bacillati</taxon>
        <taxon>Actinomycetota</taxon>
        <taxon>Actinomycetes</taxon>
        <taxon>Mycobacteriales</taxon>
        <taxon>Nocardiaceae</taxon>
        <taxon>Rhodococcus</taxon>
    </lineage>
</organism>
<gene>
    <name evidence="1" type="ORF">Rhow_005772</name>
</gene>
<comment type="caution">
    <text evidence="1">The sequence shown here is derived from an EMBL/GenBank/DDBJ whole genome shotgun (WGS) entry which is preliminary data.</text>
</comment>
<sequence length="39" mass="3965">MELADADDQLSEEVGLIVSAALELEGSQSDALDSETAAA</sequence>
<dbReference type="AlphaFoldDB" id="A0A402BZK5"/>
<reference evidence="1 2" key="1">
    <citation type="submission" date="2018-11" db="EMBL/GenBank/DDBJ databases">
        <title>Microbial catabolism of amino acid.</title>
        <authorList>
            <person name="Hibi M."/>
            <person name="Ogawa J."/>
        </authorList>
    </citation>
    <scope>NUCLEOTIDE SEQUENCE [LARGE SCALE GENOMIC DNA]</scope>
    <source>
        <strain evidence="1 2">C31-06</strain>
    </source>
</reference>
<dbReference type="EMBL" id="BHYM01000005">
    <property type="protein sequence ID" value="GCE36772.1"/>
    <property type="molecule type" value="Genomic_DNA"/>
</dbReference>
<protein>
    <submittedName>
        <fullName evidence="1">Uncharacterized protein</fullName>
    </submittedName>
</protein>
<proteinExistence type="predicted"/>
<evidence type="ECO:0000313" key="1">
    <source>
        <dbReference type="EMBL" id="GCE36772.1"/>
    </source>
</evidence>